<dbReference type="GO" id="GO:0016887">
    <property type="term" value="F:ATP hydrolysis activity"/>
    <property type="evidence" value="ECO:0007669"/>
    <property type="project" value="TreeGrafter"/>
</dbReference>
<name>A0A2T2WY30_9FIRM</name>
<evidence type="ECO:0000259" key="3">
    <source>
        <dbReference type="Pfam" id="PF01656"/>
    </source>
</evidence>
<gene>
    <name evidence="4" type="ORF">C7B46_19575</name>
</gene>
<dbReference type="PANTHER" id="PTHR43384">
    <property type="entry name" value="SEPTUM SITE-DETERMINING PROTEIN MIND HOMOLOG, CHLOROPLASTIC-RELATED"/>
    <property type="match status" value="1"/>
</dbReference>
<dbReference type="Gene3D" id="3.40.50.300">
    <property type="entry name" value="P-loop containing nucleotide triphosphate hydrolases"/>
    <property type="match status" value="1"/>
</dbReference>
<dbReference type="InterPro" id="IPR002586">
    <property type="entry name" value="CobQ/CobB/MinD/ParA_Nub-bd_dom"/>
</dbReference>
<reference evidence="4 5" key="1">
    <citation type="journal article" date="2014" name="BMC Genomics">
        <title>Comparison of environmental and isolate Sulfobacillus genomes reveals diverse carbon, sulfur, nitrogen, and hydrogen metabolisms.</title>
        <authorList>
            <person name="Justice N.B."/>
            <person name="Norman A."/>
            <person name="Brown C.T."/>
            <person name="Singh A."/>
            <person name="Thomas B.C."/>
            <person name="Banfield J.F."/>
        </authorList>
    </citation>
    <scope>NUCLEOTIDE SEQUENCE [LARGE SCALE GENOMIC DNA]</scope>
    <source>
        <strain evidence="4">AMDSBA4</strain>
    </source>
</reference>
<accession>A0A2T2WY30</accession>
<proteinExistence type="predicted"/>
<dbReference type="GO" id="GO:0051782">
    <property type="term" value="P:negative regulation of cell division"/>
    <property type="evidence" value="ECO:0007669"/>
    <property type="project" value="TreeGrafter"/>
</dbReference>
<dbReference type="PANTHER" id="PTHR43384:SF6">
    <property type="entry name" value="SEPTUM SITE-DETERMINING PROTEIN MIND HOMOLOG, CHLOROPLASTIC"/>
    <property type="match status" value="1"/>
</dbReference>
<dbReference type="InterPro" id="IPR050625">
    <property type="entry name" value="ParA/MinD_ATPase"/>
</dbReference>
<dbReference type="Proteomes" id="UP000242972">
    <property type="component" value="Unassembled WGS sequence"/>
</dbReference>
<comment type="caution">
    <text evidence="4">The sequence shown here is derived from an EMBL/GenBank/DDBJ whole genome shotgun (WGS) entry which is preliminary data.</text>
</comment>
<dbReference type="SUPFAM" id="SSF52540">
    <property type="entry name" value="P-loop containing nucleoside triphosphate hydrolases"/>
    <property type="match status" value="1"/>
</dbReference>
<evidence type="ECO:0000313" key="5">
    <source>
        <dbReference type="Proteomes" id="UP000242972"/>
    </source>
</evidence>
<organism evidence="4 5">
    <name type="scientific">Sulfobacillus benefaciens</name>
    <dbReference type="NCBI Taxonomy" id="453960"/>
    <lineage>
        <taxon>Bacteria</taxon>
        <taxon>Bacillati</taxon>
        <taxon>Bacillota</taxon>
        <taxon>Clostridia</taxon>
        <taxon>Eubacteriales</taxon>
        <taxon>Clostridiales Family XVII. Incertae Sedis</taxon>
        <taxon>Sulfobacillus</taxon>
    </lineage>
</organism>
<keyword evidence="1" id="KW-0547">Nucleotide-binding</keyword>
<dbReference type="InterPro" id="IPR027417">
    <property type="entry name" value="P-loop_NTPase"/>
</dbReference>
<dbReference type="Pfam" id="PF01656">
    <property type="entry name" value="CbiA"/>
    <property type="match status" value="1"/>
</dbReference>
<dbReference type="EMBL" id="PXYW01000113">
    <property type="protein sequence ID" value="PSR27143.1"/>
    <property type="molecule type" value="Genomic_DNA"/>
</dbReference>
<dbReference type="GO" id="GO:0009898">
    <property type="term" value="C:cytoplasmic side of plasma membrane"/>
    <property type="evidence" value="ECO:0007669"/>
    <property type="project" value="TreeGrafter"/>
</dbReference>
<evidence type="ECO:0000313" key="4">
    <source>
        <dbReference type="EMBL" id="PSR27143.1"/>
    </source>
</evidence>
<dbReference type="AlphaFoldDB" id="A0A2T2WY30"/>
<dbReference type="GO" id="GO:0005524">
    <property type="term" value="F:ATP binding"/>
    <property type="evidence" value="ECO:0007669"/>
    <property type="project" value="UniProtKB-KW"/>
</dbReference>
<dbReference type="GO" id="GO:0005829">
    <property type="term" value="C:cytosol"/>
    <property type="evidence" value="ECO:0007669"/>
    <property type="project" value="TreeGrafter"/>
</dbReference>
<sequence>MATRPWHIIIAVDAESNPELKDWVQMAAGEGVSGITTIESAGDLPVVLTAHKGEPVAILATTTLDGLGTWGDTWAAVGQQRAEPTRCLLLAEGTLDGTPGRLGSLASSTLVTWAQVIEGQVTADKEIEYDYDAIGRQLWGEESIVNRRKAPAPVSTPVDNESAVTISDIKVEVTKSGLLSHLLNKGGRSAQSSKVSSPHPPVAAPSVAKATERVILPPSQFVVVVGGKGGVGKTTVAAALLSAAAQAYGGGLGLDLDYLKPNLALHFWDINREVPDLGLLFEQIEMAREQPGGSDPEVEKRWIKDWMVQLFPLLTNGLIIVPGPDRNRLHASLPPRGIPSVLLEWATAQNEPLVVCDTDPAMDESAQTAVEWAGQSDGRIVLVTTPEYDAVLETNRVRHQLIDGFGFPADQLYLIVNHRGSPKSDISAQDIANIHLNGVPLLAELPWVPHAATSALSHHHPIQSWGKKVRWDQVLMTLTGRTPTTKKKRAK</sequence>
<evidence type="ECO:0000256" key="1">
    <source>
        <dbReference type="ARBA" id="ARBA00022741"/>
    </source>
</evidence>
<keyword evidence="2" id="KW-0067">ATP-binding</keyword>
<protein>
    <recommendedName>
        <fullName evidence="3">CobQ/CobB/MinD/ParA nucleotide binding domain-containing protein</fullName>
    </recommendedName>
</protein>
<feature type="domain" description="CobQ/CobB/MinD/ParA nucleotide binding" evidence="3">
    <location>
        <begin position="222"/>
        <end position="461"/>
    </location>
</feature>
<evidence type="ECO:0000256" key="2">
    <source>
        <dbReference type="ARBA" id="ARBA00022840"/>
    </source>
</evidence>